<gene>
    <name evidence="1" type="ORF">HaLaN_25137</name>
</gene>
<evidence type="ECO:0000313" key="2">
    <source>
        <dbReference type="Proteomes" id="UP000485058"/>
    </source>
</evidence>
<comment type="caution">
    <text evidence="1">The sequence shown here is derived from an EMBL/GenBank/DDBJ whole genome shotgun (WGS) entry which is preliminary data.</text>
</comment>
<evidence type="ECO:0000313" key="1">
    <source>
        <dbReference type="EMBL" id="GFH26906.1"/>
    </source>
</evidence>
<accession>A0A6A0A3A4</accession>
<reference evidence="1 2" key="1">
    <citation type="submission" date="2020-02" db="EMBL/GenBank/DDBJ databases">
        <title>Draft genome sequence of Haematococcus lacustris strain NIES-144.</title>
        <authorList>
            <person name="Morimoto D."/>
            <person name="Nakagawa S."/>
            <person name="Yoshida T."/>
            <person name="Sawayama S."/>
        </authorList>
    </citation>
    <scope>NUCLEOTIDE SEQUENCE [LARGE SCALE GENOMIC DNA]</scope>
    <source>
        <strain evidence="1 2">NIES-144</strain>
    </source>
</reference>
<feature type="non-terminal residue" evidence="1">
    <location>
        <position position="1"/>
    </location>
</feature>
<keyword evidence="2" id="KW-1185">Reference proteome</keyword>
<dbReference type="AlphaFoldDB" id="A0A6A0A3A4"/>
<name>A0A6A0A3A4_HAELA</name>
<protein>
    <submittedName>
        <fullName evidence="1">Uncharacterized protein</fullName>
    </submittedName>
</protein>
<organism evidence="1 2">
    <name type="scientific">Haematococcus lacustris</name>
    <name type="common">Green alga</name>
    <name type="synonym">Haematococcus pluvialis</name>
    <dbReference type="NCBI Taxonomy" id="44745"/>
    <lineage>
        <taxon>Eukaryota</taxon>
        <taxon>Viridiplantae</taxon>
        <taxon>Chlorophyta</taxon>
        <taxon>core chlorophytes</taxon>
        <taxon>Chlorophyceae</taxon>
        <taxon>CS clade</taxon>
        <taxon>Chlamydomonadales</taxon>
        <taxon>Haematococcaceae</taxon>
        <taxon>Haematococcus</taxon>
    </lineage>
</organism>
<sequence length="73" mass="8662">AKARWIVRHTKLFDARLEGHTKITSRSMWRRSVWRTHTTSPLIPQALSLTSHCWWGCCWPCWAPRSMWSALRA</sequence>
<dbReference type="EMBL" id="BLLF01003284">
    <property type="protein sequence ID" value="GFH26906.1"/>
    <property type="molecule type" value="Genomic_DNA"/>
</dbReference>
<feature type="non-terminal residue" evidence="1">
    <location>
        <position position="73"/>
    </location>
</feature>
<proteinExistence type="predicted"/>
<dbReference type="Proteomes" id="UP000485058">
    <property type="component" value="Unassembled WGS sequence"/>
</dbReference>